<dbReference type="AlphaFoldDB" id="A0A024GAT4"/>
<name>A0A024GAT4_9STRA</name>
<accession>A0A024GAT4</accession>
<reference evidence="1 2" key="1">
    <citation type="submission" date="2012-05" db="EMBL/GenBank/DDBJ databases">
        <title>Recombination and specialization in a pathogen metapopulation.</title>
        <authorList>
            <person name="Gardiner A."/>
            <person name="Kemen E."/>
            <person name="Schultz-Larsen T."/>
            <person name="MacLean D."/>
            <person name="Van Oosterhout C."/>
            <person name="Jones J.D.G."/>
        </authorList>
    </citation>
    <scope>NUCLEOTIDE SEQUENCE [LARGE SCALE GENOMIC DNA]</scope>
    <source>
        <strain evidence="1 2">Ac Nc2</strain>
    </source>
</reference>
<evidence type="ECO:0000313" key="1">
    <source>
        <dbReference type="EMBL" id="CCI43412.1"/>
    </source>
</evidence>
<evidence type="ECO:0000313" key="2">
    <source>
        <dbReference type="Proteomes" id="UP000053237"/>
    </source>
</evidence>
<dbReference type="InParanoid" id="A0A024GAT4"/>
<dbReference type="EMBL" id="CAIX01000048">
    <property type="protein sequence ID" value="CCI43412.1"/>
    <property type="molecule type" value="Genomic_DNA"/>
</dbReference>
<sequence>MMQLLIEKMFKLSFDGFSRTAQKRPFTDTKISRRKSRRWTCYTYALIMRSHSPWHSKNSIQLQAVRAISNTSSPTTKGDPSSSALTSQFVLTYQSTISSNAKSINQESNR</sequence>
<comment type="caution">
    <text evidence="1">The sequence shown here is derived from an EMBL/GenBank/DDBJ whole genome shotgun (WGS) entry which is preliminary data.</text>
</comment>
<keyword evidence="2" id="KW-1185">Reference proteome</keyword>
<organism evidence="1 2">
    <name type="scientific">Albugo candida</name>
    <dbReference type="NCBI Taxonomy" id="65357"/>
    <lineage>
        <taxon>Eukaryota</taxon>
        <taxon>Sar</taxon>
        <taxon>Stramenopiles</taxon>
        <taxon>Oomycota</taxon>
        <taxon>Peronosporomycetes</taxon>
        <taxon>Albuginales</taxon>
        <taxon>Albuginaceae</taxon>
        <taxon>Albugo</taxon>
    </lineage>
</organism>
<proteinExistence type="predicted"/>
<dbReference type="Proteomes" id="UP000053237">
    <property type="component" value="Unassembled WGS sequence"/>
</dbReference>
<protein>
    <submittedName>
        <fullName evidence="1">Uncharacterized protein</fullName>
    </submittedName>
</protein>
<gene>
    <name evidence="1" type="ORF">BN9_041960</name>
</gene>